<evidence type="ECO:0000313" key="1">
    <source>
        <dbReference type="EMBL" id="KAK7360631.1"/>
    </source>
</evidence>
<accession>A0AAN9MU47</accession>
<proteinExistence type="predicted"/>
<reference evidence="1 2" key="1">
    <citation type="submission" date="2024-01" db="EMBL/GenBank/DDBJ databases">
        <title>The genomes of 5 underutilized Papilionoideae crops provide insights into root nodulation and disease resistanc.</title>
        <authorList>
            <person name="Jiang F."/>
        </authorList>
    </citation>
    <scope>NUCLEOTIDE SEQUENCE [LARGE SCALE GENOMIC DNA]</scope>
    <source>
        <strain evidence="1">LVBAO_FW01</strain>
        <tissue evidence="1">Leaves</tissue>
    </source>
</reference>
<keyword evidence="2" id="KW-1185">Reference proteome</keyword>
<dbReference type="AlphaFoldDB" id="A0AAN9MU47"/>
<protein>
    <submittedName>
        <fullName evidence="1">Uncharacterized protein</fullName>
    </submittedName>
</protein>
<sequence>MITKWEWVDEAQKEKKEEFHLPGRVIQKDLTEVTLKRTKKQGLGEGFNSKQEYACLNDAVGIHFGAMGSASPETVNSPSKLTFVHSLKKLYFVVFLGILATACVRNDGPLALKMLIISGTPPKDRE</sequence>
<evidence type="ECO:0000313" key="2">
    <source>
        <dbReference type="Proteomes" id="UP001367508"/>
    </source>
</evidence>
<name>A0AAN9MU47_CANGL</name>
<dbReference type="Proteomes" id="UP001367508">
    <property type="component" value="Unassembled WGS sequence"/>
</dbReference>
<organism evidence="1 2">
    <name type="scientific">Canavalia gladiata</name>
    <name type="common">Sword bean</name>
    <name type="synonym">Dolichos gladiatus</name>
    <dbReference type="NCBI Taxonomy" id="3824"/>
    <lineage>
        <taxon>Eukaryota</taxon>
        <taxon>Viridiplantae</taxon>
        <taxon>Streptophyta</taxon>
        <taxon>Embryophyta</taxon>
        <taxon>Tracheophyta</taxon>
        <taxon>Spermatophyta</taxon>
        <taxon>Magnoliopsida</taxon>
        <taxon>eudicotyledons</taxon>
        <taxon>Gunneridae</taxon>
        <taxon>Pentapetalae</taxon>
        <taxon>rosids</taxon>
        <taxon>fabids</taxon>
        <taxon>Fabales</taxon>
        <taxon>Fabaceae</taxon>
        <taxon>Papilionoideae</taxon>
        <taxon>50 kb inversion clade</taxon>
        <taxon>NPAAA clade</taxon>
        <taxon>indigoferoid/millettioid clade</taxon>
        <taxon>Phaseoleae</taxon>
        <taxon>Canavalia</taxon>
    </lineage>
</organism>
<gene>
    <name evidence="1" type="ORF">VNO77_02639</name>
</gene>
<comment type="caution">
    <text evidence="1">The sequence shown here is derived from an EMBL/GenBank/DDBJ whole genome shotgun (WGS) entry which is preliminary data.</text>
</comment>
<dbReference type="EMBL" id="JAYMYQ010000001">
    <property type="protein sequence ID" value="KAK7360631.1"/>
    <property type="molecule type" value="Genomic_DNA"/>
</dbReference>